<dbReference type="PANTHER" id="PTHR40780">
    <property type="entry name" value="DUF3669 DOMAIN-CONTAINING PROTEIN"/>
    <property type="match status" value="1"/>
</dbReference>
<dbReference type="PANTHER" id="PTHR40780:SF2">
    <property type="entry name" value="DUF3669 DOMAIN-CONTAINING PROTEIN"/>
    <property type="match status" value="1"/>
</dbReference>
<reference evidence="1" key="1">
    <citation type="submission" date="2020-11" db="EMBL/GenBank/DDBJ databases">
        <title>Adaptations for nitrogen fixation in a non-lichenized fungal sporocarp promotes dispersal by wood-feeding termites.</title>
        <authorList>
            <consortium name="DOE Joint Genome Institute"/>
            <person name="Koch R.A."/>
            <person name="Yoon G."/>
            <person name="Arayal U."/>
            <person name="Lail K."/>
            <person name="Amirebrahimi M."/>
            <person name="Labutti K."/>
            <person name="Lipzen A."/>
            <person name="Riley R."/>
            <person name="Barry K."/>
            <person name="Henrissat B."/>
            <person name="Grigoriev I.V."/>
            <person name="Herr J.R."/>
            <person name="Aime M.C."/>
        </authorList>
    </citation>
    <scope>NUCLEOTIDE SEQUENCE</scope>
    <source>
        <strain evidence="1">MCA 3950</strain>
    </source>
</reference>
<dbReference type="Proteomes" id="UP000812287">
    <property type="component" value="Unassembled WGS sequence"/>
</dbReference>
<dbReference type="GeneID" id="66103964"/>
<dbReference type="RefSeq" id="XP_043033918.1">
    <property type="nucleotide sequence ID" value="XM_043181668.1"/>
</dbReference>
<organism evidence="1 2">
    <name type="scientific">Guyanagaster necrorhizus</name>
    <dbReference type="NCBI Taxonomy" id="856835"/>
    <lineage>
        <taxon>Eukaryota</taxon>
        <taxon>Fungi</taxon>
        <taxon>Dikarya</taxon>
        <taxon>Basidiomycota</taxon>
        <taxon>Agaricomycotina</taxon>
        <taxon>Agaricomycetes</taxon>
        <taxon>Agaricomycetidae</taxon>
        <taxon>Agaricales</taxon>
        <taxon>Marasmiineae</taxon>
        <taxon>Physalacriaceae</taxon>
        <taxon>Guyanagaster</taxon>
    </lineage>
</organism>
<name>A0A9P8ALN9_9AGAR</name>
<gene>
    <name evidence="1" type="ORF">BT62DRAFT_627301</name>
</gene>
<protein>
    <submittedName>
        <fullName evidence="1">Uncharacterized protein</fullName>
    </submittedName>
</protein>
<keyword evidence="2" id="KW-1185">Reference proteome</keyword>
<dbReference type="AlphaFoldDB" id="A0A9P8ALN9"/>
<accession>A0A9P8ALN9</accession>
<proteinExistence type="predicted"/>
<dbReference type="EMBL" id="MU250572">
    <property type="protein sequence ID" value="KAG7440418.1"/>
    <property type="molecule type" value="Genomic_DNA"/>
</dbReference>
<sequence length="115" mass="12900">MTFHAQKPSPKPWATCSGTFTFVEATMRDIEFVLGGNGFSGFAFYVIDFNQMRKRTAIDELVDAYITNDPHFPLARRGGQVYEAFRSGYRAAYTVRLDIADEFLSQIEALQDAGG</sequence>
<dbReference type="OrthoDB" id="2993351at2759"/>
<evidence type="ECO:0000313" key="2">
    <source>
        <dbReference type="Proteomes" id="UP000812287"/>
    </source>
</evidence>
<evidence type="ECO:0000313" key="1">
    <source>
        <dbReference type="EMBL" id="KAG7440418.1"/>
    </source>
</evidence>
<comment type="caution">
    <text evidence="1">The sequence shown here is derived from an EMBL/GenBank/DDBJ whole genome shotgun (WGS) entry which is preliminary data.</text>
</comment>